<proteinExistence type="predicted"/>
<feature type="DNA-binding region" description="H-T-H motif" evidence="2">
    <location>
        <begin position="29"/>
        <end position="48"/>
    </location>
</feature>
<dbReference type="InterPro" id="IPR050109">
    <property type="entry name" value="HTH-type_TetR-like_transc_reg"/>
</dbReference>
<keyword evidence="3" id="KW-0472">Membrane</keyword>
<dbReference type="Proteomes" id="UP001580346">
    <property type="component" value="Unassembled WGS sequence"/>
</dbReference>
<keyword evidence="3" id="KW-1133">Transmembrane helix</keyword>
<reference evidence="5 6" key="1">
    <citation type="submission" date="2024-09" db="EMBL/GenBank/DDBJ databases">
        <title>Paenibacillus zeirhizospherea sp. nov., isolated from surface of the maize (Zea mays) roots in a horticulture field, Hungary.</title>
        <authorList>
            <person name="Marton D."/>
            <person name="Farkas M."/>
            <person name="Bedics A."/>
            <person name="Toth E."/>
            <person name="Tancsics A."/>
            <person name="Boka K."/>
            <person name="Maroti G."/>
            <person name="Kriszt B."/>
            <person name="Cserhati M."/>
        </authorList>
    </citation>
    <scope>NUCLEOTIDE SEQUENCE [LARGE SCALE GENOMIC DNA]</scope>
    <source>
        <strain evidence="5 6">KCTC 33519</strain>
    </source>
</reference>
<dbReference type="InterPro" id="IPR009057">
    <property type="entry name" value="Homeodomain-like_sf"/>
</dbReference>
<comment type="caution">
    <text evidence="5">The sequence shown here is derived from an EMBL/GenBank/DDBJ whole genome shotgun (WGS) entry which is preliminary data.</text>
</comment>
<dbReference type="InterPro" id="IPR036271">
    <property type="entry name" value="Tet_transcr_reg_TetR-rel_C_sf"/>
</dbReference>
<dbReference type="SUPFAM" id="SSF48498">
    <property type="entry name" value="Tetracyclin repressor-like, C-terminal domain"/>
    <property type="match status" value="1"/>
</dbReference>
<dbReference type="Pfam" id="PF00440">
    <property type="entry name" value="TetR_N"/>
    <property type="match status" value="1"/>
</dbReference>
<keyword evidence="3" id="KW-0812">Transmembrane</keyword>
<evidence type="ECO:0000256" key="1">
    <source>
        <dbReference type="ARBA" id="ARBA00023125"/>
    </source>
</evidence>
<feature type="domain" description="HTH tetR-type" evidence="4">
    <location>
        <begin position="6"/>
        <end position="66"/>
    </location>
</feature>
<dbReference type="PRINTS" id="PR00455">
    <property type="entry name" value="HTHTETR"/>
</dbReference>
<evidence type="ECO:0000259" key="4">
    <source>
        <dbReference type="PROSITE" id="PS50977"/>
    </source>
</evidence>
<evidence type="ECO:0000313" key="5">
    <source>
        <dbReference type="EMBL" id="MFB5268882.1"/>
    </source>
</evidence>
<dbReference type="PANTHER" id="PTHR30328:SF54">
    <property type="entry name" value="HTH-TYPE TRANSCRIPTIONAL REPRESSOR SCO4008"/>
    <property type="match status" value="1"/>
</dbReference>
<sequence length="197" mass="22030">MTQTEPDIKMRILLAAKKLFAQHGYSGTSCRQICEAAGANIALISYHFGGKEGVYQAVFEQFFPIMELKSVNFADLDPIEGIRLLVSRIIRLTYQDGELSFMIQQEMLLRSPRRQIVMNVLVEVWGQVRSLLLRGKEDGIFFFGSATNALVMVMSAALSHKYMVNFEDVFADEKIGADNIAAEAVRFILSGLGVKEP</sequence>
<accession>A0ABV5AXD7</accession>
<feature type="transmembrane region" description="Helical" evidence="3">
    <location>
        <begin position="139"/>
        <end position="158"/>
    </location>
</feature>
<gene>
    <name evidence="5" type="ORF">ACE41H_19145</name>
</gene>
<evidence type="ECO:0000313" key="6">
    <source>
        <dbReference type="Proteomes" id="UP001580346"/>
    </source>
</evidence>
<dbReference type="SUPFAM" id="SSF46689">
    <property type="entry name" value="Homeodomain-like"/>
    <property type="match status" value="1"/>
</dbReference>
<dbReference type="PROSITE" id="PS50977">
    <property type="entry name" value="HTH_TETR_2"/>
    <property type="match status" value="1"/>
</dbReference>
<evidence type="ECO:0000256" key="3">
    <source>
        <dbReference type="SAM" id="Phobius"/>
    </source>
</evidence>
<dbReference type="Gene3D" id="1.10.357.10">
    <property type="entry name" value="Tetracycline Repressor, domain 2"/>
    <property type="match status" value="1"/>
</dbReference>
<protein>
    <submittedName>
        <fullName evidence="5">TetR family transcriptional regulator</fullName>
    </submittedName>
</protein>
<name>A0ABV5AXD7_9BACL</name>
<keyword evidence="1 2" id="KW-0238">DNA-binding</keyword>
<keyword evidence="6" id="KW-1185">Reference proteome</keyword>
<dbReference type="Gene3D" id="1.10.10.60">
    <property type="entry name" value="Homeodomain-like"/>
    <property type="match status" value="1"/>
</dbReference>
<dbReference type="EMBL" id="JBHHMI010000021">
    <property type="protein sequence ID" value="MFB5268882.1"/>
    <property type="molecule type" value="Genomic_DNA"/>
</dbReference>
<dbReference type="PANTHER" id="PTHR30328">
    <property type="entry name" value="TRANSCRIPTIONAL REPRESSOR"/>
    <property type="match status" value="1"/>
</dbReference>
<organism evidence="5 6">
    <name type="scientific">Paenibacillus enshidis</name>
    <dbReference type="NCBI Taxonomy" id="1458439"/>
    <lineage>
        <taxon>Bacteria</taxon>
        <taxon>Bacillati</taxon>
        <taxon>Bacillota</taxon>
        <taxon>Bacilli</taxon>
        <taxon>Bacillales</taxon>
        <taxon>Paenibacillaceae</taxon>
        <taxon>Paenibacillus</taxon>
    </lineage>
</organism>
<dbReference type="RefSeq" id="WP_375357179.1">
    <property type="nucleotide sequence ID" value="NZ_JBHHMI010000021.1"/>
</dbReference>
<dbReference type="InterPro" id="IPR001647">
    <property type="entry name" value="HTH_TetR"/>
</dbReference>
<evidence type="ECO:0000256" key="2">
    <source>
        <dbReference type="PROSITE-ProRule" id="PRU00335"/>
    </source>
</evidence>